<dbReference type="OrthoDB" id="285782at2"/>
<dbReference type="PATRIC" id="fig|1263868.3.peg.5834"/>
<protein>
    <submittedName>
        <fullName evidence="2">Putative membrane protein</fullName>
    </submittedName>
</protein>
<organism evidence="2 3">
    <name type="scientific">Rhodopirellula europaea SH398</name>
    <dbReference type="NCBI Taxonomy" id="1263868"/>
    <lineage>
        <taxon>Bacteria</taxon>
        <taxon>Pseudomonadati</taxon>
        <taxon>Planctomycetota</taxon>
        <taxon>Planctomycetia</taxon>
        <taxon>Pirellulales</taxon>
        <taxon>Pirellulaceae</taxon>
        <taxon>Rhodopirellula</taxon>
    </lineage>
</organism>
<dbReference type="Proteomes" id="UP000011996">
    <property type="component" value="Unassembled WGS sequence"/>
</dbReference>
<feature type="transmembrane region" description="Helical" evidence="1">
    <location>
        <begin position="72"/>
        <end position="91"/>
    </location>
</feature>
<dbReference type="AlphaFoldDB" id="M5RXH3"/>
<gene>
    <name evidence="2" type="ORF">RESH_05375</name>
</gene>
<reference evidence="2 3" key="1">
    <citation type="journal article" date="2013" name="Mar. Genomics">
        <title>Expression of sulfatases in Rhodopirellula baltica and the diversity of sulfatases in the genus Rhodopirellula.</title>
        <authorList>
            <person name="Wegner C.E."/>
            <person name="Richter-Heitmann T."/>
            <person name="Klindworth A."/>
            <person name="Klockow C."/>
            <person name="Richter M."/>
            <person name="Achstetter T."/>
            <person name="Glockner F.O."/>
            <person name="Harder J."/>
        </authorList>
    </citation>
    <scope>NUCLEOTIDE SEQUENCE [LARGE SCALE GENOMIC DNA]</scope>
    <source>
        <strain evidence="2 3">SH398</strain>
    </source>
</reference>
<sequence length="255" mass="27798">MYERFIRPGMPAWPSMMLDAENAQAVITARIPNWETAHRGRLASGVFALAFVPVAFLASAILVPPIDPPTTRWGLVGFATVIASMVGFWVLKDNLPKPLSRIVFARRLKIYVAGDVVAFRSWFYDDGIRMDRFPGGEPLAIRPSVAEDPEAAEYKASLPLDDRKEQGANLHELETSKTLQLVLRSGTGDRFDGENDYQGSVRTIPVASMSKETAENLVGLINVALEVTTPAPRSTARDAVGLDLDMVADGRGGVT</sequence>
<proteinExistence type="predicted"/>
<dbReference type="STRING" id="1263868.RESH_05375"/>
<keyword evidence="1" id="KW-0812">Transmembrane</keyword>
<evidence type="ECO:0000313" key="2">
    <source>
        <dbReference type="EMBL" id="EMI24053.1"/>
    </source>
</evidence>
<comment type="caution">
    <text evidence="2">The sequence shown here is derived from an EMBL/GenBank/DDBJ whole genome shotgun (WGS) entry which is preliminary data.</text>
</comment>
<keyword evidence="1" id="KW-1133">Transmembrane helix</keyword>
<feature type="transmembrane region" description="Helical" evidence="1">
    <location>
        <begin position="46"/>
        <end position="66"/>
    </location>
</feature>
<dbReference type="EMBL" id="ANOF01000172">
    <property type="protein sequence ID" value="EMI24053.1"/>
    <property type="molecule type" value="Genomic_DNA"/>
</dbReference>
<accession>M5RXH3</accession>
<evidence type="ECO:0000313" key="3">
    <source>
        <dbReference type="Proteomes" id="UP000011996"/>
    </source>
</evidence>
<dbReference type="RefSeq" id="WP_008671323.1">
    <property type="nucleotide sequence ID" value="NZ_ANOF01000172.1"/>
</dbReference>
<evidence type="ECO:0000256" key="1">
    <source>
        <dbReference type="SAM" id="Phobius"/>
    </source>
</evidence>
<name>M5RXH3_9BACT</name>
<keyword evidence="1" id="KW-0472">Membrane</keyword>